<feature type="region of interest" description="Disordered" evidence="1">
    <location>
        <begin position="968"/>
        <end position="987"/>
    </location>
</feature>
<feature type="region of interest" description="Disordered" evidence="1">
    <location>
        <begin position="353"/>
        <end position="379"/>
    </location>
</feature>
<evidence type="ECO:0000313" key="2">
    <source>
        <dbReference type="EMBL" id="KAJ3437830.1"/>
    </source>
</evidence>
<dbReference type="PANTHER" id="PTHR28608:SF1">
    <property type="entry name" value="INTEGRATOR COMPLEX SUBUNIT 2"/>
    <property type="match status" value="1"/>
</dbReference>
<sequence length="1273" mass="148126">MISLKTINLPRLVRFFIEGNLDESEQQKINKILSAPDNKQTSSYLSLLYSLNFDNAQQDLQSKFSEQRKPINDLDLKETNPINNFIKGVAEEQFEIILTEIVQLLKGSNEVLVLEDPSLISNASLIVSVIQNKCKLSTVDIVLSSLHLQEDLCSIILSAVVVCNDPECLLTVISALIQRSKQNLGVTDEIRKIEKIIMGIAKFMCDECQMILIRELLLKEQVFCCVILQITRLLQDELYFLSQLVNSEKLNWIIKQISIPNSAANQIITFMITDLIKNCIHNLKFNGSNKKNTKLMTNNNNVKIQNNNSNNNIKMEMETIDKDQKTNEEKEKINNIIIKEKINFNYISIDSEQDLDEENDQGEELKKDYSNNDNDDDDYDQIDLDLDIDLEDDEIDLKSNKSFSMVFSILCKVYYLFDYKISDNLVYELLSNINSEIFQNSSRNCELIFSFLITHCYFFAKIEKEIVVSICKKLFFTQHIKNFLFLVALKFHNNNLKEVVKLIGQLLRLKEKQLYPRKERIGMKRKTDQRTQYLGLNITKKDLLEFGKMFVSEDLFSKNNLFQNYKQMFQIVEGLKSPSLEVIIENFNNKNSNNSNFNNTSTSTNYDFIQSLFDDPSQYVGLWSLQSAYGILKVNFFKHFENFDITDWLVSQLNSVQFPLHPLLLIIIDRFCDLNQQGFYSEISEHAIKQIIDNRNSILEINPQLVLYIYFLLTYETKRKNSKIERPPKYSKKLFNSLPLFQLLSWLKYKVIFKKNVHPSYLKIFHRLFTMSLNLFPHLFTIRNLLRLSNPKVKKKMINLSLTKQYLSIEKLITQNLNLNNTNNNINNNKMFDFGGKISENEDDNINIDILLNIENAIKNPLSTILFLDSLLQKPIEVLVKEAKLILKFLFQIISYNFYEKIQSLTKQRELHEFQKKIEIFFSKIWKILHQVIPQDISIIVVNLFISISSSSSSSFILEENDNDKINNLNNNNNNNNNNTSLKSSTSTSISTSINTTNAYSRDSLLNNPLLILNCFEQKKMLRYPILVEIVIEILSEFLEEFNYMLSEILFSKNKSNQESEKIKLATAICVQESLVFHKLIDVTLKNKKEWKSEKNNENEINYYLEINQSFECIFLFIHGLFIDESPLIKLVHFQMYPYEAFELTTKFIPSIHACFNWLPELFLQPQQEKVLFGIRLCGHLVKKFPTTQGLEVSAQIPAHVERLMSRNCTDKQIEIIIDSLVDIGTAFPIEFGAQIIDTINLVSNFDQSSKTQIQTKCKTAFQIVSKKILTEF</sequence>
<dbReference type="Pfam" id="PF14750">
    <property type="entry name" value="INTS2"/>
    <property type="match status" value="2"/>
</dbReference>
<evidence type="ECO:0000313" key="3">
    <source>
        <dbReference type="Proteomes" id="UP001146793"/>
    </source>
</evidence>
<name>A0AAV7ZCV1_9EUKA</name>
<proteinExistence type="predicted"/>
<dbReference type="GO" id="GO:0034472">
    <property type="term" value="P:snRNA 3'-end processing"/>
    <property type="evidence" value="ECO:0007669"/>
    <property type="project" value="TreeGrafter"/>
</dbReference>
<dbReference type="AlphaFoldDB" id="A0AAV7ZCV1"/>
<organism evidence="2 3">
    <name type="scientific">Anaeramoeba flamelloides</name>
    <dbReference type="NCBI Taxonomy" id="1746091"/>
    <lineage>
        <taxon>Eukaryota</taxon>
        <taxon>Metamonada</taxon>
        <taxon>Anaeramoebidae</taxon>
        <taxon>Anaeramoeba</taxon>
    </lineage>
</organism>
<dbReference type="InterPro" id="IPR029321">
    <property type="entry name" value="INTS2"/>
</dbReference>
<gene>
    <name evidence="2" type="ORF">M0812_17001</name>
</gene>
<protein>
    <submittedName>
        <fullName evidence="2">Integrator complex subunit</fullName>
    </submittedName>
</protein>
<dbReference type="PANTHER" id="PTHR28608">
    <property type="entry name" value="INTEGRATOR COMPLEX SUBUNIT 2"/>
    <property type="match status" value="1"/>
</dbReference>
<dbReference type="Proteomes" id="UP001146793">
    <property type="component" value="Unassembled WGS sequence"/>
</dbReference>
<dbReference type="EMBL" id="JANTQA010000033">
    <property type="protein sequence ID" value="KAJ3437830.1"/>
    <property type="molecule type" value="Genomic_DNA"/>
</dbReference>
<dbReference type="GO" id="GO:0032039">
    <property type="term" value="C:integrator complex"/>
    <property type="evidence" value="ECO:0007669"/>
    <property type="project" value="InterPro"/>
</dbReference>
<reference evidence="2" key="1">
    <citation type="submission" date="2022-08" db="EMBL/GenBank/DDBJ databases">
        <title>Novel sulphate-reducing endosymbionts in the free-living metamonad Anaeramoeba.</title>
        <authorList>
            <person name="Jerlstrom-Hultqvist J."/>
            <person name="Cepicka I."/>
            <person name="Gallot-Lavallee L."/>
            <person name="Salas-Leiva D."/>
            <person name="Curtis B.A."/>
            <person name="Zahonova K."/>
            <person name="Pipaliya S."/>
            <person name="Dacks J."/>
            <person name="Roger A.J."/>
        </authorList>
    </citation>
    <scope>NUCLEOTIDE SEQUENCE</scope>
    <source>
        <strain evidence="2">Busselton2</strain>
    </source>
</reference>
<feature type="compositionally biased region" description="Acidic residues" evidence="1">
    <location>
        <begin position="353"/>
        <end position="362"/>
    </location>
</feature>
<evidence type="ECO:0000256" key="1">
    <source>
        <dbReference type="SAM" id="MobiDB-lite"/>
    </source>
</evidence>
<comment type="caution">
    <text evidence="2">The sequence shown here is derived from an EMBL/GenBank/DDBJ whole genome shotgun (WGS) entry which is preliminary data.</text>
</comment>
<accession>A0AAV7ZCV1</accession>